<dbReference type="InterPro" id="IPR003136">
    <property type="entry name" value="Cytidylate_kin"/>
</dbReference>
<comment type="catalytic activity">
    <reaction evidence="6 8">
        <text>dCMP + ATP = dCDP + ADP</text>
        <dbReference type="Rhea" id="RHEA:25094"/>
        <dbReference type="ChEBI" id="CHEBI:30616"/>
        <dbReference type="ChEBI" id="CHEBI:57566"/>
        <dbReference type="ChEBI" id="CHEBI:58593"/>
        <dbReference type="ChEBI" id="CHEBI:456216"/>
        <dbReference type="EC" id="2.7.4.25"/>
    </reaction>
</comment>
<evidence type="ECO:0000313" key="10">
    <source>
        <dbReference type="EMBL" id="MST68261.1"/>
    </source>
</evidence>
<keyword evidence="8" id="KW-0963">Cytoplasm</keyword>
<dbReference type="EMBL" id="VUNB01000001">
    <property type="protein sequence ID" value="MST68261.1"/>
    <property type="molecule type" value="Genomic_DNA"/>
</dbReference>
<proteinExistence type="inferred from homology"/>
<comment type="subcellular location">
    <subcellularLocation>
        <location evidence="8">Cytoplasm</location>
    </subcellularLocation>
</comment>
<dbReference type="GO" id="GO:0015949">
    <property type="term" value="P:nucleobase-containing small molecule interconversion"/>
    <property type="evidence" value="ECO:0007669"/>
    <property type="project" value="TreeGrafter"/>
</dbReference>
<dbReference type="PANTHER" id="PTHR21299:SF2">
    <property type="entry name" value="CYTIDYLATE KINASE"/>
    <property type="match status" value="1"/>
</dbReference>
<dbReference type="Pfam" id="PF02224">
    <property type="entry name" value="Cytidylate_kin"/>
    <property type="match status" value="1"/>
</dbReference>
<feature type="binding site" evidence="8">
    <location>
        <begin position="16"/>
        <end position="24"/>
    </location>
    <ligand>
        <name>ATP</name>
        <dbReference type="ChEBI" id="CHEBI:30616"/>
    </ligand>
</feature>
<dbReference type="RefSeq" id="WP_154571729.1">
    <property type="nucleotide sequence ID" value="NZ_JAXDSY010000054.1"/>
</dbReference>
<accession>A0A6A8M5Q0</accession>
<comment type="catalytic activity">
    <reaction evidence="7 8">
        <text>CMP + ATP = CDP + ADP</text>
        <dbReference type="Rhea" id="RHEA:11600"/>
        <dbReference type="ChEBI" id="CHEBI:30616"/>
        <dbReference type="ChEBI" id="CHEBI:58069"/>
        <dbReference type="ChEBI" id="CHEBI:60377"/>
        <dbReference type="ChEBI" id="CHEBI:456216"/>
        <dbReference type="EC" id="2.7.4.25"/>
    </reaction>
</comment>
<dbReference type="GO" id="GO:0006220">
    <property type="term" value="P:pyrimidine nucleotide metabolic process"/>
    <property type="evidence" value="ECO:0007669"/>
    <property type="project" value="UniProtKB-UniRule"/>
</dbReference>
<feature type="domain" description="Cytidylate kinase" evidence="9">
    <location>
        <begin position="12"/>
        <end position="222"/>
    </location>
</feature>
<evidence type="ECO:0000256" key="3">
    <source>
        <dbReference type="ARBA" id="ARBA00022741"/>
    </source>
</evidence>
<evidence type="ECO:0000256" key="2">
    <source>
        <dbReference type="ARBA" id="ARBA00022679"/>
    </source>
</evidence>
<gene>
    <name evidence="8" type="primary">cmk</name>
    <name evidence="10" type="ORF">FYJ66_01380</name>
</gene>
<evidence type="ECO:0000256" key="8">
    <source>
        <dbReference type="HAMAP-Rule" id="MF_00238"/>
    </source>
</evidence>
<comment type="caution">
    <text evidence="10">The sequence shown here is derived from an EMBL/GenBank/DDBJ whole genome shotgun (WGS) entry which is preliminary data.</text>
</comment>
<keyword evidence="2 8" id="KW-0808">Transferase</keyword>
<comment type="similarity">
    <text evidence="1 8">Belongs to the cytidylate kinase family. Type 1 subfamily.</text>
</comment>
<keyword evidence="4 8" id="KW-0418">Kinase</keyword>
<evidence type="ECO:0000259" key="9">
    <source>
        <dbReference type="Pfam" id="PF02224"/>
    </source>
</evidence>
<dbReference type="InterPro" id="IPR027417">
    <property type="entry name" value="P-loop_NTPase"/>
</dbReference>
<dbReference type="GO" id="GO:0036431">
    <property type="term" value="F:dCMP kinase activity"/>
    <property type="evidence" value="ECO:0007669"/>
    <property type="project" value="InterPro"/>
</dbReference>
<dbReference type="CDD" id="cd02020">
    <property type="entry name" value="CMPK"/>
    <property type="match status" value="1"/>
</dbReference>
<keyword evidence="5 8" id="KW-0067">ATP-binding</keyword>
<evidence type="ECO:0000256" key="7">
    <source>
        <dbReference type="ARBA" id="ARBA00048478"/>
    </source>
</evidence>
<name>A0A6A8M5Q0_9FIRM</name>
<organism evidence="10">
    <name type="scientific">Baileyella intestinalis</name>
    <dbReference type="NCBI Taxonomy" id="2606709"/>
    <lineage>
        <taxon>Bacteria</taxon>
        <taxon>Bacillati</taxon>
        <taxon>Bacillota</taxon>
        <taxon>Clostridia</taxon>
        <taxon>Peptostreptococcales</taxon>
        <taxon>Anaerovoracaceae</taxon>
        <taxon>Baileyella</taxon>
    </lineage>
</organism>
<sequence>MSDISTDRKLRIAIDGPGGAGKSTISKLTASKLGLEYVDTGAMYRAIALKILETSTDLEDIPAVSRQLEHTEISFSNGHVTLDGEDVEDRIRTTRVSRAASAVAAIPQVRKKLVSMQRQIAEEKNVVMDGRDIGTNVIKDAELKIFLTADPMVRAKRRYDELIKKNPEADTSFEQVYQDICDRDYRDTHRELNPLTRAEDAVLVDTSDMTIQQVVDRIEELASEVC</sequence>
<evidence type="ECO:0000256" key="6">
    <source>
        <dbReference type="ARBA" id="ARBA00047615"/>
    </source>
</evidence>
<dbReference type="AlphaFoldDB" id="A0A6A8M5Q0"/>
<dbReference type="SUPFAM" id="SSF52540">
    <property type="entry name" value="P-loop containing nucleoside triphosphate hydrolases"/>
    <property type="match status" value="1"/>
</dbReference>
<dbReference type="GO" id="GO:0005524">
    <property type="term" value="F:ATP binding"/>
    <property type="evidence" value="ECO:0007669"/>
    <property type="project" value="UniProtKB-UniRule"/>
</dbReference>
<dbReference type="EC" id="2.7.4.25" evidence="8"/>
<protein>
    <recommendedName>
        <fullName evidence="8">Cytidylate kinase</fullName>
        <shortName evidence="8">CK</shortName>
        <ecNumber evidence="8">2.7.4.25</ecNumber>
    </recommendedName>
    <alternativeName>
        <fullName evidence="8">Cytidine monophosphate kinase</fullName>
        <shortName evidence="8">CMP kinase</shortName>
    </alternativeName>
</protein>
<evidence type="ECO:0000256" key="1">
    <source>
        <dbReference type="ARBA" id="ARBA00009427"/>
    </source>
</evidence>
<dbReference type="InterPro" id="IPR011994">
    <property type="entry name" value="Cytidylate_kinase_dom"/>
</dbReference>
<dbReference type="NCBIfam" id="TIGR00017">
    <property type="entry name" value="cmk"/>
    <property type="match status" value="1"/>
</dbReference>
<reference evidence="10" key="1">
    <citation type="submission" date="2019-09" db="EMBL/GenBank/DDBJ databases">
        <title>In-depth cultivation of the pig gut microbiome towards novel bacterial diversity and tailored functional studies.</title>
        <authorList>
            <person name="Wylensek D."/>
            <person name="Hitch T.C.A."/>
            <person name="Clavel T."/>
        </authorList>
    </citation>
    <scope>NUCLEOTIDE SEQUENCE</scope>
    <source>
        <strain evidence="10">RF-744-FAT-WT-3</strain>
    </source>
</reference>
<dbReference type="GO" id="GO:0005829">
    <property type="term" value="C:cytosol"/>
    <property type="evidence" value="ECO:0007669"/>
    <property type="project" value="TreeGrafter"/>
</dbReference>
<evidence type="ECO:0000256" key="5">
    <source>
        <dbReference type="ARBA" id="ARBA00022840"/>
    </source>
</evidence>
<dbReference type="HAMAP" id="MF_00238">
    <property type="entry name" value="Cytidyl_kinase_type1"/>
    <property type="match status" value="1"/>
</dbReference>
<keyword evidence="3 8" id="KW-0547">Nucleotide-binding</keyword>
<dbReference type="GO" id="GO:0036430">
    <property type="term" value="F:CMP kinase activity"/>
    <property type="evidence" value="ECO:0007669"/>
    <property type="project" value="RHEA"/>
</dbReference>
<dbReference type="PANTHER" id="PTHR21299">
    <property type="entry name" value="CYTIDYLATE KINASE/PANTOATE-BETA-ALANINE LIGASE"/>
    <property type="match status" value="1"/>
</dbReference>
<dbReference type="Gene3D" id="3.40.50.300">
    <property type="entry name" value="P-loop containing nucleotide triphosphate hydrolases"/>
    <property type="match status" value="1"/>
</dbReference>
<evidence type="ECO:0000256" key="4">
    <source>
        <dbReference type="ARBA" id="ARBA00022777"/>
    </source>
</evidence>